<proteinExistence type="predicted"/>
<dbReference type="PANTHER" id="PTHR43451">
    <property type="entry name" value="ACETYLTRANSFERASE (GNAT) FAMILY PROTEIN"/>
    <property type="match status" value="1"/>
</dbReference>
<dbReference type="InterPro" id="IPR000182">
    <property type="entry name" value="GNAT_dom"/>
</dbReference>
<dbReference type="Pfam" id="PF13673">
    <property type="entry name" value="Acetyltransf_10"/>
    <property type="match status" value="1"/>
</dbReference>
<reference evidence="2 3" key="1">
    <citation type="submission" date="2024-07" db="EMBL/GenBank/DDBJ databases">
        <authorList>
            <person name="Kang M."/>
        </authorList>
    </citation>
    <scope>NUCLEOTIDE SEQUENCE [LARGE SCALE GENOMIC DNA]</scope>
    <source>
        <strain evidence="2 3">DFM31</strain>
    </source>
</reference>
<dbReference type="PROSITE" id="PS51186">
    <property type="entry name" value="GNAT"/>
    <property type="match status" value="1"/>
</dbReference>
<dbReference type="GO" id="GO:0016746">
    <property type="term" value="F:acyltransferase activity"/>
    <property type="evidence" value="ECO:0007669"/>
    <property type="project" value="UniProtKB-KW"/>
</dbReference>
<dbReference type="CDD" id="cd04301">
    <property type="entry name" value="NAT_SF"/>
    <property type="match status" value="1"/>
</dbReference>
<keyword evidence="2" id="KW-0808">Transferase</keyword>
<organism evidence="2 3">
    <name type="scientific">Meridianimarinicoccus marinus</name>
    <dbReference type="NCBI Taxonomy" id="3231483"/>
    <lineage>
        <taxon>Bacteria</taxon>
        <taxon>Pseudomonadati</taxon>
        <taxon>Pseudomonadota</taxon>
        <taxon>Alphaproteobacteria</taxon>
        <taxon>Rhodobacterales</taxon>
        <taxon>Paracoccaceae</taxon>
        <taxon>Meridianimarinicoccus</taxon>
    </lineage>
</organism>
<dbReference type="RefSeq" id="WP_366194577.1">
    <property type="nucleotide sequence ID" value="NZ_JBFBVU010000033.1"/>
</dbReference>
<name>A0ABV3LAN1_9RHOB</name>
<evidence type="ECO:0000313" key="3">
    <source>
        <dbReference type="Proteomes" id="UP001553161"/>
    </source>
</evidence>
<protein>
    <submittedName>
        <fullName evidence="2">GNAT family N-acetyltransferase</fullName>
        <ecNumber evidence="2">2.3.1.-</ecNumber>
    </submittedName>
</protein>
<dbReference type="Gene3D" id="3.40.630.30">
    <property type="match status" value="1"/>
</dbReference>
<evidence type="ECO:0000313" key="2">
    <source>
        <dbReference type="EMBL" id="MEV8468624.1"/>
    </source>
</evidence>
<accession>A0ABV3LAN1</accession>
<dbReference type="InterPro" id="IPR052564">
    <property type="entry name" value="N-acetyltrans/Recomb-assoc"/>
</dbReference>
<dbReference type="SUPFAM" id="SSF55729">
    <property type="entry name" value="Acyl-CoA N-acyltransferases (Nat)"/>
    <property type="match status" value="1"/>
</dbReference>
<dbReference type="InterPro" id="IPR016181">
    <property type="entry name" value="Acyl_CoA_acyltransferase"/>
</dbReference>
<keyword evidence="2" id="KW-0012">Acyltransferase</keyword>
<gene>
    <name evidence="2" type="ORF">AB0T83_17780</name>
</gene>
<dbReference type="PANTHER" id="PTHR43451:SF1">
    <property type="entry name" value="ACETYLTRANSFERASE"/>
    <property type="match status" value="1"/>
</dbReference>
<feature type="domain" description="N-acetyltransferase" evidence="1">
    <location>
        <begin position="2"/>
        <end position="156"/>
    </location>
</feature>
<sequence>MTRIRPYVAADAPALRGIFTEAVQVGARAQYSAAQRDAWSGAAQHCPPDWGDRLGDHLTFVAEQDGDPVGFMTLGRDGHLDLAFVLPQVMGQGVADALHDRILAEAQARGLSRLTTEASLRAQPFFRRMGWRLVAHQTVEIRGQRLDNAVMEKPLQALRKLPPR</sequence>
<comment type="caution">
    <text evidence="2">The sequence shown here is derived from an EMBL/GenBank/DDBJ whole genome shotgun (WGS) entry which is preliminary data.</text>
</comment>
<evidence type="ECO:0000259" key="1">
    <source>
        <dbReference type="PROSITE" id="PS51186"/>
    </source>
</evidence>
<dbReference type="EC" id="2.3.1.-" evidence="2"/>
<dbReference type="Proteomes" id="UP001553161">
    <property type="component" value="Unassembled WGS sequence"/>
</dbReference>
<dbReference type="EMBL" id="JBFBVU010000033">
    <property type="protein sequence ID" value="MEV8468624.1"/>
    <property type="molecule type" value="Genomic_DNA"/>
</dbReference>
<keyword evidence="3" id="KW-1185">Reference proteome</keyword>